<evidence type="ECO:0000256" key="1">
    <source>
        <dbReference type="SAM" id="Phobius"/>
    </source>
</evidence>
<dbReference type="EMBL" id="AP028055">
    <property type="protein sequence ID" value="BEG99489.1"/>
    <property type="molecule type" value="Genomic_DNA"/>
</dbReference>
<organism evidence="4 5">
    <name type="scientific">Bacteroides sedimenti</name>
    <dbReference type="NCBI Taxonomy" id="2136147"/>
    <lineage>
        <taxon>Bacteria</taxon>
        <taxon>Pseudomonadati</taxon>
        <taxon>Bacteroidota</taxon>
        <taxon>Bacteroidia</taxon>
        <taxon>Bacteroidales</taxon>
        <taxon>Bacteroidaceae</taxon>
        <taxon>Bacteroides</taxon>
    </lineage>
</organism>
<dbReference type="InterPro" id="IPR006860">
    <property type="entry name" value="FecR"/>
</dbReference>
<dbReference type="Pfam" id="PF04773">
    <property type="entry name" value="FecR"/>
    <property type="match status" value="1"/>
</dbReference>
<accession>A0ABN6ZBI8</accession>
<feature type="domain" description="Protein FecR C-terminal" evidence="3">
    <location>
        <begin position="261"/>
        <end position="327"/>
    </location>
</feature>
<sequence>MDNIEELLLKYFNGECSKDDWRKINLWLSESENNARELFLMEEAFHSGNNKHLYSSDNVEKARIRLYREIEKQDRSQNRSFRIYPILRYAAMIIIILTFGTMGTTYLVRYLSRTKEVVVSVSDNESVKEVQLPDGTKVWLNHSTILKYPESFGKDNRGVALNGEAYFEVKKDKSKPFIVSSDAMQIKVLGTIFNLKSSKYDRLAEVALIEGSVEVKGNRDEGHIVLTPGQKAELDLKNGRLVVKQVNAKYDAVWKDNLIPFEKATISQIANTLEHFYKVRIVVSPNTDKNTYSGVIRKRGSIDSVLNSLKNAIPFSYKIGSSNTIYINSSYKK</sequence>
<dbReference type="Gene3D" id="2.60.120.1440">
    <property type="match status" value="1"/>
</dbReference>
<name>A0ABN6ZBI8_9BACE</name>
<keyword evidence="1" id="KW-0812">Transmembrane</keyword>
<feature type="transmembrane region" description="Helical" evidence="1">
    <location>
        <begin position="86"/>
        <end position="108"/>
    </location>
</feature>
<dbReference type="PANTHER" id="PTHR30273">
    <property type="entry name" value="PERIPLASMIC SIGNAL SENSOR AND SIGMA FACTOR ACTIVATOR FECR-RELATED"/>
    <property type="match status" value="1"/>
</dbReference>
<keyword evidence="5" id="KW-1185">Reference proteome</keyword>
<dbReference type="Proteomes" id="UP001496674">
    <property type="component" value="Chromosome"/>
</dbReference>
<feature type="domain" description="FecR protein" evidence="2">
    <location>
        <begin position="124"/>
        <end position="214"/>
    </location>
</feature>
<dbReference type="InterPro" id="IPR032508">
    <property type="entry name" value="FecR_C"/>
</dbReference>
<dbReference type="Gene3D" id="3.55.50.30">
    <property type="match status" value="1"/>
</dbReference>
<dbReference type="RefSeq" id="WP_353330069.1">
    <property type="nucleotide sequence ID" value="NZ_AP028055.1"/>
</dbReference>
<evidence type="ECO:0000259" key="3">
    <source>
        <dbReference type="Pfam" id="PF16344"/>
    </source>
</evidence>
<keyword evidence="1" id="KW-1133">Transmembrane helix</keyword>
<dbReference type="PANTHER" id="PTHR30273:SF2">
    <property type="entry name" value="PROTEIN FECR"/>
    <property type="match status" value="1"/>
</dbReference>
<evidence type="ECO:0000259" key="2">
    <source>
        <dbReference type="Pfam" id="PF04773"/>
    </source>
</evidence>
<proteinExistence type="predicted"/>
<dbReference type="Pfam" id="PF16344">
    <property type="entry name" value="FecR_C"/>
    <property type="match status" value="1"/>
</dbReference>
<reference evidence="4 5" key="1">
    <citation type="submission" date="2023-04" db="EMBL/GenBank/DDBJ databases">
        <title>Draft genome sequence of acteroides sedimenti strain YN3PY1.</title>
        <authorList>
            <person name="Yoshida N."/>
        </authorList>
    </citation>
    <scope>NUCLEOTIDE SEQUENCE [LARGE SCALE GENOMIC DNA]</scope>
    <source>
        <strain evidence="4 5">YN3PY1</strain>
    </source>
</reference>
<keyword evidence="1" id="KW-0472">Membrane</keyword>
<dbReference type="InterPro" id="IPR012373">
    <property type="entry name" value="Ferrdict_sens_TM"/>
</dbReference>
<dbReference type="PIRSF" id="PIRSF018266">
    <property type="entry name" value="FecR"/>
    <property type="match status" value="1"/>
</dbReference>
<evidence type="ECO:0000313" key="5">
    <source>
        <dbReference type="Proteomes" id="UP001496674"/>
    </source>
</evidence>
<protein>
    <submittedName>
        <fullName evidence="4">Anti-sigma factor</fullName>
    </submittedName>
</protein>
<gene>
    <name evidence="4" type="ORF">BSYN_17540</name>
</gene>
<evidence type="ECO:0000313" key="4">
    <source>
        <dbReference type="EMBL" id="BEG99489.1"/>
    </source>
</evidence>